<dbReference type="EMBL" id="BBSI01000022">
    <property type="protein sequence ID" value="GAM80416.1"/>
    <property type="molecule type" value="Genomic_DNA"/>
</dbReference>
<dbReference type="InterPro" id="IPR013765">
    <property type="entry name" value="DNA_recomb/repair_RecA"/>
</dbReference>
<dbReference type="GO" id="GO:0006281">
    <property type="term" value="P:DNA repair"/>
    <property type="evidence" value="ECO:0007669"/>
    <property type="project" value="UniProtKB-KW"/>
</dbReference>
<evidence type="ECO:0000256" key="1">
    <source>
        <dbReference type="ARBA" id="ARBA00009391"/>
    </source>
</evidence>
<dbReference type="PANTHER" id="PTHR45900">
    <property type="entry name" value="RECA"/>
    <property type="match status" value="1"/>
</dbReference>
<evidence type="ECO:0000256" key="7">
    <source>
        <dbReference type="ARBA" id="ARBA00023172"/>
    </source>
</evidence>
<dbReference type="GO" id="GO:0009432">
    <property type="term" value="P:SOS response"/>
    <property type="evidence" value="ECO:0007669"/>
    <property type="project" value="UniProtKB-KW"/>
</dbReference>
<keyword evidence="8" id="KW-0234">DNA repair</keyword>
<name>A0A0B8QP94_LACLL</name>
<dbReference type="GO" id="GO:0005524">
    <property type="term" value="F:ATP binding"/>
    <property type="evidence" value="ECO:0007669"/>
    <property type="project" value="UniProtKB-KW"/>
</dbReference>
<dbReference type="SUPFAM" id="SSF52540">
    <property type="entry name" value="P-loop containing nucleoside triphosphate hydrolases"/>
    <property type="match status" value="1"/>
</dbReference>
<evidence type="ECO:0000313" key="11">
    <source>
        <dbReference type="Proteomes" id="UP000031847"/>
    </source>
</evidence>
<keyword evidence="5" id="KW-0067">ATP-binding</keyword>
<dbReference type="GO" id="GO:0003697">
    <property type="term" value="F:single-stranded DNA binding"/>
    <property type="evidence" value="ECO:0007669"/>
    <property type="project" value="InterPro"/>
</dbReference>
<dbReference type="PATRIC" id="fig|1360.96.peg.317"/>
<organism evidence="10 11">
    <name type="scientific">Lactococcus lactis subsp. lactis</name>
    <name type="common">Streptococcus lactis</name>
    <dbReference type="NCBI Taxonomy" id="1360"/>
    <lineage>
        <taxon>Bacteria</taxon>
        <taxon>Bacillati</taxon>
        <taxon>Bacillota</taxon>
        <taxon>Bacilli</taxon>
        <taxon>Lactobacillales</taxon>
        <taxon>Streptococcaceae</taxon>
        <taxon>Lactococcus</taxon>
    </lineage>
</organism>
<evidence type="ECO:0000256" key="5">
    <source>
        <dbReference type="ARBA" id="ARBA00022840"/>
    </source>
</evidence>
<dbReference type="PANTHER" id="PTHR45900:SF1">
    <property type="entry name" value="MITOCHONDRIAL DNA REPAIR PROTEIN RECA HOMOLOG-RELATED"/>
    <property type="match status" value="1"/>
</dbReference>
<evidence type="ECO:0000313" key="10">
    <source>
        <dbReference type="EMBL" id="GAM80416.1"/>
    </source>
</evidence>
<dbReference type="RefSeq" id="WP_023189241.1">
    <property type="nucleotide sequence ID" value="NZ_BAABQR010000002.1"/>
</dbReference>
<proteinExistence type="inferred from homology"/>
<evidence type="ECO:0000256" key="3">
    <source>
        <dbReference type="ARBA" id="ARBA00022741"/>
    </source>
</evidence>
<dbReference type="InterPro" id="IPR020587">
    <property type="entry name" value="RecA_monomer-monomer_interface"/>
</dbReference>
<dbReference type="GO" id="GO:0005829">
    <property type="term" value="C:cytosol"/>
    <property type="evidence" value="ECO:0007669"/>
    <property type="project" value="TreeGrafter"/>
</dbReference>
<reference evidence="10 11" key="1">
    <citation type="submission" date="2015-01" db="EMBL/GenBank/DDBJ databases">
        <title>Lactococcus lactis subsp.lactis JCM 5805 whole genome shotgun sequence.</title>
        <authorList>
            <person name="Fujii T."/>
            <person name="Tomita Y."/>
            <person name="Ikushima S."/>
            <person name="Fujiwara D."/>
        </authorList>
    </citation>
    <scope>NUCLEOTIDE SEQUENCE [LARGE SCALE GENOMIC DNA]</scope>
    <source>
        <strain evidence="10 11">JCM 5805</strain>
    </source>
</reference>
<comment type="similarity">
    <text evidence="1">Belongs to the RecA family.</text>
</comment>
<keyword evidence="4" id="KW-0227">DNA damage</keyword>
<dbReference type="AlphaFoldDB" id="A0A0B8QP94"/>
<dbReference type="PROSITE" id="PS00321">
    <property type="entry name" value="RECA_1"/>
    <property type="match status" value="1"/>
</dbReference>
<comment type="caution">
    <text evidence="10">The sequence shown here is derived from an EMBL/GenBank/DDBJ whole genome shotgun (WGS) entry which is preliminary data.</text>
</comment>
<dbReference type="InterPro" id="IPR049428">
    <property type="entry name" value="RecA-like_N"/>
</dbReference>
<keyword evidence="6" id="KW-0238">DNA-binding</keyword>
<keyword evidence="9" id="KW-0742">SOS response</keyword>
<evidence type="ECO:0000256" key="6">
    <source>
        <dbReference type="ARBA" id="ARBA00023125"/>
    </source>
</evidence>
<dbReference type="Proteomes" id="UP000031847">
    <property type="component" value="Unassembled WGS sequence"/>
</dbReference>
<keyword evidence="7" id="KW-0233">DNA recombination</keyword>
<protein>
    <recommendedName>
        <fullName evidence="2">Protein RecA</fullName>
    </recommendedName>
</protein>
<dbReference type="InterPro" id="IPR020584">
    <property type="entry name" value="DNA_recomb/repair_RecA_CS"/>
</dbReference>
<dbReference type="Gene3D" id="3.40.50.300">
    <property type="entry name" value="P-loop containing nucleotide triphosphate hydrolases"/>
    <property type="match status" value="1"/>
</dbReference>
<evidence type="ECO:0000256" key="8">
    <source>
        <dbReference type="ARBA" id="ARBA00023204"/>
    </source>
</evidence>
<dbReference type="InterPro" id="IPR027417">
    <property type="entry name" value="P-loop_NTPase"/>
</dbReference>
<dbReference type="GO" id="GO:0006310">
    <property type="term" value="P:DNA recombination"/>
    <property type="evidence" value="ECO:0007669"/>
    <property type="project" value="UniProtKB-KW"/>
</dbReference>
<sequence length="101" mass="11250">MSEQLSKLLSKVNQTKTVIIFINQVRSTMSGLFLNKETTPGGSALKFYSSVRIEVKSGEKIKDGIDTIGKKQVFTLLKTRCQHLIKSQLLSMSLGMDSLKK</sequence>
<evidence type="ECO:0000256" key="4">
    <source>
        <dbReference type="ARBA" id="ARBA00022763"/>
    </source>
</evidence>
<gene>
    <name evidence="10" type="ORF">JCM5805K_1527</name>
</gene>
<dbReference type="Pfam" id="PF00154">
    <property type="entry name" value="RecA_N"/>
    <property type="match status" value="1"/>
</dbReference>
<evidence type="ECO:0000256" key="9">
    <source>
        <dbReference type="ARBA" id="ARBA00023236"/>
    </source>
</evidence>
<keyword evidence="3" id="KW-0547">Nucleotide-binding</keyword>
<accession>A0A0B8QP94</accession>
<dbReference type="GO" id="GO:0008094">
    <property type="term" value="F:ATP-dependent activity, acting on DNA"/>
    <property type="evidence" value="ECO:0007669"/>
    <property type="project" value="InterPro"/>
</dbReference>
<dbReference type="PROSITE" id="PS50163">
    <property type="entry name" value="RECA_3"/>
    <property type="match status" value="1"/>
</dbReference>
<evidence type="ECO:0000256" key="2">
    <source>
        <dbReference type="ARBA" id="ARBA00015553"/>
    </source>
</evidence>